<keyword evidence="2" id="KW-0732">Signal</keyword>
<evidence type="ECO:0000256" key="1">
    <source>
        <dbReference type="ARBA" id="ARBA00022448"/>
    </source>
</evidence>
<evidence type="ECO:0000256" key="2">
    <source>
        <dbReference type="ARBA" id="ARBA00022729"/>
    </source>
</evidence>
<name>A0A7X3IH93_9BACL</name>
<feature type="coiled-coil region" evidence="3">
    <location>
        <begin position="67"/>
        <end position="94"/>
    </location>
</feature>
<organism evidence="4 5">
    <name type="scientific">Paenibacillus dendrobii</name>
    <dbReference type="NCBI Taxonomy" id="2691084"/>
    <lineage>
        <taxon>Bacteria</taxon>
        <taxon>Bacillati</taxon>
        <taxon>Bacillota</taxon>
        <taxon>Bacilli</taxon>
        <taxon>Bacillales</taxon>
        <taxon>Paenibacillaceae</taxon>
        <taxon>Paenibacillus</taxon>
    </lineage>
</organism>
<dbReference type="PANTHER" id="PTHR30532:SF1">
    <property type="entry name" value="IRON(3+)-HYDROXAMATE-BINDING PROTEIN FHUD"/>
    <property type="match status" value="1"/>
</dbReference>
<protein>
    <submittedName>
        <fullName evidence="4">Uncharacterized protein</fullName>
    </submittedName>
</protein>
<gene>
    <name evidence="4" type="ORF">GRF59_08955</name>
</gene>
<keyword evidence="3" id="KW-0175">Coiled coil</keyword>
<dbReference type="InterPro" id="IPR051313">
    <property type="entry name" value="Bact_iron-sidero_bind"/>
</dbReference>
<dbReference type="SUPFAM" id="SSF53807">
    <property type="entry name" value="Helical backbone' metal receptor"/>
    <property type="match status" value="1"/>
</dbReference>
<dbReference type="Proteomes" id="UP000460318">
    <property type="component" value="Unassembled WGS sequence"/>
</dbReference>
<evidence type="ECO:0000313" key="4">
    <source>
        <dbReference type="EMBL" id="MWV43765.1"/>
    </source>
</evidence>
<dbReference type="PANTHER" id="PTHR30532">
    <property type="entry name" value="IRON III DICITRATE-BINDING PERIPLASMIC PROTEIN"/>
    <property type="match status" value="1"/>
</dbReference>
<keyword evidence="1" id="KW-0813">Transport</keyword>
<keyword evidence="5" id="KW-1185">Reference proteome</keyword>
<dbReference type="RefSeq" id="WP_160497235.1">
    <property type="nucleotide sequence ID" value="NZ_WUBI01000001.1"/>
</dbReference>
<dbReference type="EMBL" id="WUBI01000001">
    <property type="protein sequence ID" value="MWV43765.1"/>
    <property type="molecule type" value="Genomic_DNA"/>
</dbReference>
<evidence type="ECO:0000256" key="3">
    <source>
        <dbReference type="SAM" id="Coils"/>
    </source>
</evidence>
<accession>A0A7X3IH93</accession>
<proteinExistence type="predicted"/>
<dbReference type="GO" id="GO:0030288">
    <property type="term" value="C:outer membrane-bounded periplasmic space"/>
    <property type="evidence" value="ECO:0007669"/>
    <property type="project" value="TreeGrafter"/>
</dbReference>
<reference evidence="4 5" key="1">
    <citation type="submission" date="2019-12" db="EMBL/GenBank/DDBJ databases">
        <title>Paenibacillus sp. nov., an endophytic bacterium isolated from the stem of Dendrobium.</title>
        <authorList>
            <person name="Zhao R."/>
        </authorList>
    </citation>
    <scope>NUCLEOTIDE SEQUENCE [LARGE SCALE GENOMIC DNA]</scope>
    <source>
        <strain evidence="4 5">HJL G12</strain>
    </source>
</reference>
<dbReference type="AlphaFoldDB" id="A0A7X3IH93"/>
<evidence type="ECO:0000313" key="5">
    <source>
        <dbReference type="Proteomes" id="UP000460318"/>
    </source>
</evidence>
<dbReference type="Gene3D" id="3.40.50.1980">
    <property type="entry name" value="Nitrogenase molybdenum iron protein domain"/>
    <property type="match status" value="1"/>
</dbReference>
<sequence length="104" mass="11753">MGERYGETEIPPHPKRIVSIGMEDMLLSLVVPLDRTGGIRQLSKIASTITFNWQSGILDIGKALGKEEQAKAVLQAYQEKVKEAKERSYKLLAKRKQSHSFARR</sequence>
<comment type="caution">
    <text evidence="4">The sequence shown here is derived from an EMBL/GenBank/DDBJ whole genome shotgun (WGS) entry which is preliminary data.</text>
</comment>